<protein>
    <submittedName>
        <fullName evidence="2">Uncharacterized protein</fullName>
    </submittedName>
</protein>
<dbReference type="EMBL" id="JAGKHQ010000013">
    <property type="protein sequence ID" value="KAG7500614.1"/>
    <property type="molecule type" value="Genomic_DNA"/>
</dbReference>
<feature type="region of interest" description="Disordered" evidence="1">
    <location>
        <begin position="29"/>
        <end position="51"/>
    </location>
</feature>
<comment type="caution">
    <text evidence="2">The sequence shown here is derived from an EMBL/GenBank/DDBJ whole genome shotgun (WGS) entry which is preliminary data.</text>
</comment>
<sequence>MILRRCNFCSAPLSLAFVKSHSAKGKVQRLSDPGLFSNATSRQPSGAPRDVDKDLYDSSKDFCPSHTQSFTRVNATWQIIFTPPESMWSNFEKPPASSCEERCSNTQHMCLRKQKHGSELLTEQDFPIMPRCIEQKPRKHVLCVHRRHRAFPLLRTSEELPLVNTFIKVESVTTDPSCGTRSHTADCSHKHSLVKGGQAQTLCRLLTVSVSVSVLGSDSNFHGGKPCGTGTHTHLLHPPRDAILITSLRFNLSPLDQMVDVFILEGSDRAVAESGRLPCNVQSLRRGLSSLEPKTCGETQTELQISATLHIKRVHKSQGADKRRCPYGIETKAGSEVFTAAFNFVWERVEQNREEG</sequence>
<reference evidence="2 3" key="1">
    <citation type="journal article" date="2021" name="Sci. Rep.">
        <title>Chromosome anchoring in Senegalese sole (Solea senegalensis) reveals sex-associated markers and genome rearrangements in flatfish.</title>
        <authorList>
            <person name="Guerrero-Cozar I."/>
            <person name="Gomez-Garrido J."/>
            <person name="Berbel C."/>
            <person name="Martinez-Blanch J.F."/>
            <person name="Alioto T."/>
            <person name="Claros M.G."/>
            <person name="Gagnaire P.A."/>
            <person name="Manchado M."/>
        </authorList>
    </citation>
    <scope>NUCLEOTIDE SEQUENCE [LARGE SCALE GENOMIC DNA]</scope>
    <source>
        <strain evidence="2">Sse05_10M</strain>
    </source>
</reference>
<evidence type="ECO:0000313" key="3">
    <source>
        <dbReference type="Proteomes" id="UP000693946"/>
    </source>
</evidence>
<name>A0AAV6R7X4_SOLSE</name>
<evidence type="ECO:0000256" key="1">
    <source>
        <dbReference type="SAM" id="MobiDB-lite"/>
    </source>
</evidence>
<keyword evidence="3" id="KW-1185">Reference proteome</keyword>
<evidence type="ECO:0000313" key="2">
    <source>
        <dbReference type="EMBL" id="KAG7500614.1"/>
    </source>
</evidence>
<gene>
    <name evidence="2" type="ORF">JOB18_024532</name>
</gene>
<organism evidence="2 3">
    <name type="scientific">Solea senegalensis</name>
    <name type="common">Senegalese sole</name>
    <dbReference type="NCBI Taxonomy" id="28829"/>
    <lineage>
        <taxon>Eukaryota</taxon>
        <taxon>Metazoa</taxon>
        <taxon>Chordata</taxon>
        <taxon>Craniata</taxon>
        <taxon>Vertebrata</taxon>
        <taxon>Euteleostomi</taxon>
        <taxon>Actinopterygii</taxon>
        <taxon>Neopterygii</taxon>
        <taxon>Teleostei</taxon>
        <taxon>Neoteleostei</taxon>
        <taxon>Acanthomorphata</taxon>
        <taxon>Carangaria</taxon>
        <taxon>Pleuronectiformes</taxon>
        <taxon>Pleuronectoidei</taxon>
        <taxon>Soleidae</taxon>
        <taxon>Solea</taxon>
    </lineage>
</organism>
<accession>A0AAV6R7X4</accession>
<dbReference type="Proteomes" id="UP000693946">
    <property type="component" value="Linkage Group LG20"/>
</dbReference>
<dbReference type="AlphaFoldDB" id="A0AAV6R7X4"/>
<proteinExistence type="predicted"/>